<gene>
    <name evidence="1" type="primary">Acey_s0171.g307</name>
    <name evidence="1" type="ORF">Y032_0171g307</name>
</gene>
<dbReference type="EMBL" id="JARK01001507">
    <property type="protein sequence ID" value="EYB94461.1"/>
    <property type="molecule type" value="Genomic_DNA"/>
</dbReference>
<dbReference type="Proteomes" id="UP000024635">
    <property type="component" value="Unassembled WGS sequence"/>
</dbReference>
<comment type="caution">
    <text evidence="1">The sequence shown here is derived from an EMBL/GenBank/DDBJ whole genome shotgun (WGS) entry which is preliminary data.</text>
</comment>
<evidence type="ECO:0000313" key="1">
    <source>
        <dbReference type="EMBL" id="EYB94461.1"/>
    </source>
</evidence>
<name>A0A016SVP9_9BILA</name>
<proteinExistence type="predicted"/>
<organism evidence="1 2">
    <name type="scientific">Ancylostoma ceylanicum</name>
    <dbReference type="NCBI Taxonomy" id="53326"/>
    <lineage>
        <taxon>Eukaryota</taxon>
        <taxon>Metazoa</taxon>
        <taxon>Ecdysozoa</taxon>
        <taxon>Nematoda</taxon>
        <taxon>Chromadorea</taxon>
        <taxon>Rhabditida</taxon>
        <taxon>Rhabditina</taxon>
        <taxon>Rhabditomorpha</taxon>
        <taxon>Strongyloidea</taxon>
        <taxon>Ancylostomatidae</taxon>
        <taxon>Ancylostomatinae</taxon>
        <taxon>Ancylostoma</taxon>
    </lineage>
</organism>
<keyword evidence="2" id="KW-1185">Reference proteome</keyword>
<accession>A0A016SVP9</accession>
<reference evidence="2" key="1">
    <citation type="journal article" date="2015" name="Nat. Genet.">
        <title>The genome and transcriptome of the zoonotic hookworm Ancylostoma ceylanicum identify infection-specific gene families.</title>
        <authorList>
            <person name="Schwarz E.M."/>
            <person name="Hu Y."/>
            <person name="Antoshechkin I."/>
            <person name="Miller M.M."/>
            <person name="Sternberg P.W."/>
            <person name="Aroian R.V."/>
        </authorList>
    </citation>
    <scope>NUCLEOTIDE SEQUENCE</scope>
    <source>
        <strain evidence="2">HY135</strain>
    </source>
</reference>
<protein>
    <submittedName>
        <fullName evidence="1">Uncharacterized protein</fullName>
    </submittedName>
</protein>
<evidence type="ECO:0000313" key="2">
    <source>
        <dbReference type="Proteomes" id="UP000024635"/>
    </source>
</evidence>
<dbReference type="AlphaFoldDB" id="A0A016SVP9"/>
<sequence length="73" mass="8060">MSHLHKKGLPSWKQVYLLRRVPGLEVFSCILVYGLRVHEDGMSGSRKSSTSVVVGKSSSVDPAVVIEWSFDGE</sequence>